<dbReference type="GO" id="GO:0032259">
    <property type="term" value="P:methylation"/>
    <property type="evidence" value="ECO:0007669"/>
    <property type="project" value="UniProtKB-KW"/>
</dbReference>
<dbReference type="SUPFAM" id="SSF53335">
    <property type="entry name" value="S-adenosyl-L-methionine-dependent methyltransferases"/>
    <property type="match status" value="1"/>
</dbReference>
<dbReference type="RefSeq" id="WP_212219934.1">
    <property type="nucleotide sequence ID" value="NZ_JAGUCO010000035.1"/>
</dbReference>
<keyword evidence="2" id="KW-0489">Methyltransferase</keyword>
<proteinExistence type="predicted"/>
<accession>A0ABS5K1I6</accession>
<keyword evidence="2" id="KW-0808">Transferase</keyword>
<feature type="domain" description="Methyltransferase" evidence="1">
    <location>
        <begin position="36"/>
        <end position="143"/>
    </location>
</feature>
<organism evidence="2 3">
    <name type="scientific">Carboxylicivirga linearis</name>
    <dbReference type="NCBI Taxonomy" id="1628157"/>
    <lineage>
        <taxon>Bacteria</taxon>
        <taxon>Pseudomonadati</taxon>
        <taxon>Bacteroidota</taxon>
        <taxon>Bacteroidia</taxon>
        <taxon>Marinilabiliales</taxon>
        <taxon>Marinilabiliaceae</taxon>
        <taxon>Carboxylicivirga</taxon>
    </lineage>
</organism>
<evidence type="ECO:0000313" key="3">
    <source>
        <dbReference type="Proteomes" id="UP000708576"/>
    </source>
</evidence>
<dbReference type="CDD" id="cd02440">
    <property type="entry name" value="AdoMet_MTases"/>
    <property type="match status" value="1"/>
</dbReference>
<protein>
    <submittedName>
        <fullName evidence="2">Class I SAM-dependent methyltransferase</fullName>
    </submittedName>
</protein>
<reference evidence="2 3" key="1">
    <citation type="journal article" date="2015" name="Int. J. Syst. Evol. Microbiol.">
        <title>Carboxylicivirga linearis sp. nov., isolated from a sea cucumber culture pond.</title>
        <authorList>
            <person name="Wang F.Q."/>
            <person name="Zhou Y.X."/>
            <person name="Lin X.Z."/>
            <person name="Chen G.J."/>
            <person name="Du Z.J."/>
        </authorList>
    </citation>
    <scope>NUCLEOTIDE SEQUENCE [LARGE SCALE GENOMIC DNA]</scope>
    <source>
        <strain evidence="2 3">FB218</strain>
    </source>
</reference>
<comment type="caution">
    <text evidence="2">The sequence shown here is derived from an EMBL/GenBank/DDBJ whole genome shotgun (WGS) entry which is preliminary data.</text>
</comment>
<dbReference type="EMBL" id="JAGUCO010000035">
    <property type="protein sequence ID" value="MBS2100994.1"/>
    <property type="molecule type" value="Genomic_DNA"/>
</dbReference>
<dbReference type="PANTHER" id="PTHR43861">
    <property type="entry name" value="TRANS-ACONITATE 2-METHYLTRANSFERASE-RELATED"/>
    <property type="match status" value="1"/>
</dbReference>
<dbReference type="Gene3D" id="2.20.25.110">
    <property type="entry name" value="S-adenosyl-L-methionine-dependent methyltransferases"/>
    <property type="match status" value="1"/>
</dbReference>
<dbReference type="InterPro" id="IPR029063">
    <property type="entry name" value="SAM-dependent_MTases_sf"/>
</dbReference>
<dbReference type="Proteomes" id="UP000708576">
    <property type="component" value="Unassembled WGS sequence"/>
</dbReference>
<name>A0ABS5K1I6_9BACT</name>
<keyword evidence="3" id="KW-1185">Reference proteome</keyword>
<dbReference type="InterPro" id="IPR025714">
    <property type="entry name" value="Methyltranfer_dom"/>
</dbReference>
<gene>
    <name evidence="2" type="ORF">KEM10_22105</name>
</gene>
<sequence length="240" mass="27631">MEFYSNIAEAYDELFPFNEKQLLFVEKALGGQLAQKSILDMGCGTGSLAIAMARRSAKVRAFDFDEKMIEKAEEKRPQALDLKFQQGDINLISDDYSAIQFDSILCLGNTLVHLDEQADVLKLFWNIKKQLNPGGKFIFQIVNYDRIVKDQIDHLPTIESGDYTFKRDYFHRRDGKIGFVTSLMYKGNVVSDNEVFLQPLLKEWLEQPLTELFSKVDFFGGFDRSEWKPDSFHLVVEATL</sequence>
<dbReference type="Gene3D" id="3.40.50.150">
    <property type="entry name" value="Vaccinia Virus protein VP39"/>
    <property type="match status" value="1"/>
</dbReference>
<evidence type="ECO:0000259" key="1">
    <source>
        <dbReference type="Pfam" id="PF13847"/>
    </source>
</evidence>
<dbReference type="Pfam" id="PF13847">
    <property type="entry name" value="Methyltransf_31"/>
    <property type="match status" value="1"/>
</dbReference>
<evidence type="ECO:0000313" key="2">
    <source>
        <dbReference type="EMBL" id="MBS2100994.1"/>
    </source>
</evidence>
<dbReference type="GO" id="GO:0008168">
    <property type="term" value="F:methyltransferase activity"/>
    <property type="evidence" value="ECO:0007669"/>
    <property type="project" value="UniProtKB-KW"/>
</dbReference>